<gene>
    <name evidence="1" type="ORF">SDC9_39323</name>
</gene>
<dbReference type="AlphaFoldDB" id="A0A644VPK7"/>
<name>A0A644VPK7_9ZZZZ</name>
<evidence type="ECO:0000313" key="1">
    <source>
        <dbReference type="EMBL" id="MPL93197.1"/>
    </source>
</evidence>
<dbReference type="EMBL" id="VSSQ01000384">
    <property type="protein sequence ID" value="MPL93197.1"/>
    <property type="molecule type" value="Genomic_DNA"/>
</dbReference>
<accession>A0A644VPK7</accession>
<proteinExistence type="predicted"/>
<protein>
    <submittedName>
        <fullName evidence="1">Uncharacterized protein</fullName>
    </submittedName>
</protein>
<comment type="caution">
    <text evidence="1">The sequence shown here is derived from an EMBL/GenBank/DDBJ whole genome shotgun (WGS) entry which is preliminary data.</text>
</comment>
<sequence length="57" mass="6732">MYEIYLKFKLVNVCFTTLFLFGGLNYVNAHALKGQNNFQLLIRIIYSFRIILKPLMS</sequence>
<reference evidence="1" key="1">
    <citation type="submission" date="2019-08" db="EMBL/GenBank/DDBJ databases">
        <authorList>
            <person name="Kucharzyk K."/>
            <person name="Murdoch R.W."/>
            <person name="Higgins S."/>
            <person name="Loffler F."/>
        </authorList>
    </citation>
    <scope>NUCLEOTIDE SEQUENCE</scope>
</reference>
<organism evidence="1">
    <name type="scientific">bioreactor metagenome</name>
    <dbReference type="NCBI Taxonomy" id="1076179"/>
    <lineage>
        <taxon>unclassified sequences</taxon>
        <taxon>metagenomes</taxon>
        <taxon>ecological metagenomes</taxon>
    </lineage>
</organism>